<reference evidence="3" key="1">
    <citation type="submission" date="2005-08" db="EMBL/GenBank/DDBJ databases">
        <title>Complete sequence of Pelodictyon luteolum DSM 273.</title>
        <authorList>
            <consortium name="US DOE Joint Genome Institute"/>
            <person name="Copeland A."/>
            <person name="Lucas S."/>
            <person name="Lapidus A."/>
            <person name="Barry K."/>
            <person name="Detter J.C."/>
            <person name="Glavina T."/>
            <person name="Hammon N."/>
            <person name="Israni S."/>
            <person name="Pitluck S."/>
            <person name="Bryant D."/>
            <person name="Schmutz J."/>
            <person name="Larimer F."/>
            <person name="Land M."/>
            <person name="Kyrpides N."/>
            <person name="Ivanova N."/>
            <person name="Richardson P."/>
        </authorList>
    </citation>
    <scope>NUCLEOTIDE SEQUENCE [LARGE SCALE GENOMIC DNA]</scope>
    <source>
        <strain evidence="3">DSM 273 / BCRC 81028 / 2530</strain>
    </source>
</reference>
<evidence type="ECO:0000313" key="2">
    <source>
        <dbReference type="EMBL" id="ABB23825.1"/>
    </source>
</evidence>
<protein>
    <recommendedName>
        <fullName evidence="1">START domain-containing protein</fullName>
    </recommendedName>
</protein>
<proteinExistence type="predicted"/>
<dbReference type="InterPro" id="IPR051213">
    <property type="entry name" value="START_lipid_transfer"/>
</dbReference>
<accession>Q3B4A6</accession>
<dbReference type="GO" id="GO:0005737">
    <property type="term" value="C:cytoplasm"/>
    <property type="evidence" value="ECO:0007669"/>
    <property type="project" value="UniProtKB-ARBA"/>
</dbReference>
<dbReference type="eggNOG" id="ENOG503302V">
    <property type="taxonomic scope" value="Bacteria"/>
</dbReference>
<dbReference type="GO" id="GO:0008289">
    <property type="term" value="F:lipid binding"/>
    <property type="evidence" value="ECO:0007669"/>
    <property type="project" value="InterPro"/>
</dbReference>
<dbReference type="InterPro" id="IPR023393">
    <property type="entry name" value="START-like_dom_sf"/>
</dbReference>
<dbReference type="InterPro" id="IPR002913">
    <property type="entry name" value="START_lipid-bd_dom"/>
</dbReference>
<organism evidence="2 3">
    <name type="scientific">Chlorobium luteolum (strain DSM 273 / BCRC 81028 / 2530)</name>
    <name type="common">Pelodictyon luteolum</name>
    <dbReference type="NCBI Taxonomy" id="319225"/>
    <lineage>
        <taxon>Bacteria</taxon>
        <taxon>Pseudomonadati</taxon>
        <taxon>Chlorobiota</taxon>
        <taxon>Chlorobiia</taxon>
        <taxon>Chlorobiales</taxon>
        <taxon>Chlorobiaceae</taxon>
        <taxon>Chlorobium/Pelodictyon group</taxon>
        <taxon>Pelodictyon</taxon>
    </lineage>
</organism>
<dbReference type="PIRSF" id="PIRSF039033">
    <property type="entry name" value="START_dom"/>
    <property type="match status" value="1"/>
</dbReference>
<evidence type="ECO:0000259" key="1">
    <source>
        <dbReference type="PROSITE" id="PS50848"/>
    </source>
</evidence>
<dbReference type="Pfam" id="PF01852">
    <property type="entry name" value="START"/>
    <property type="match status" value="1"/>
</dbReference>
<dbReference type="PANTHER" id="PTHR19308">
    <property type="entry name" value="PHOSPHATIDYLCHOLINE TRANSFER PROTEIN"/>
    <property type="match status" value="1"/>
</dbReference>
<sequence length="238" mass="26836">MRNLFPPDCYFSLLTQAVPYNSRSFLSHLTASGMDVHSILNGKWDFRVEHRGISIYSSKVEGSDVLGFKGVAEIPAGFRKLISLFHDTSSYGRWVHHLTEMEVLERNDSLEYVVRQVIDTPWPLQKREMIVRTGLEPAGENAVAVTMTGVPEFIPLNPAYSRVKEVQGLWVFAPSGPDAIHLTFVMHVDPGPDVPSAVSNQAMFEVPFYSMDNLRKLAGDRSYNPPYPEEVDRHLCII</sequence>
<dbReference type="SUPFAM" id="SSF55961">
    <property type="entry name" value="Bet v1-like"/>
    <property type="match status" value="1"/>
</dbReference>
<dbReference type="AlphaFoldDB" id="Q3B4A6"/>
<keyword evidence="3" id="KW-1185">Reference proteome</keyword>
<dbReference type="CDD" id="cd08876">
    <property type="entry name" value="START_1"/>
    <property type="match status" value="1"/>
</dbReference>
<feature type="domain" description="START" evidence="1">
    <location>
        <begin position="44"/>
        <end position="203"/>
    </location>
</feature>
<evidence type="ECO:0000313" key="3">
    <source>
        <dbReference type="Proteomes" id="UP000002709"/>
    </source>
</evidence>
<dbReference type="EMBL" id="CP000096">
    <property type="protein sequence ID" value="ABB23825.1"/>
    <property type="molecule type" value="Genomic_DNA"/>
</dbReference>
<dbReference type="KEGG" id="plt:Plut_0963"/>
<dbReference type="PANTHER" id="PTHR19308:SF14">
    <property type="entry name" value="START DOMAIN-CONTAINING PROTEIN"/>
    <property type="match status" value="1"/>
</dbReference>
<dbReference type="InterPro" id="IPR028347">
    <property type="entry name" value="START_dom_prot"/>
</dbReference>
<dbReference type="PROSITE" id="PS50848">
    <property type="entry name" value="START"/>
    <property type="match status" value="1"/>
</dbReference>
<name>Q3B4A6_CHLL3</name>
<dbReference type="Gene3D" id="3.30.530.20">
    <property type="match status" value="1"/>
</dbReference>
<dbReference type="STRING" id="319225.Plut_0963"/>
<gene>
    <name evidence="2" type="ordered locus">Plut_0963</name>
</gene>
<dbReference type="Proteomes" id="UP000002709">
    <property type="component" value="Chromosome"/>
</dbReference>
<dbReference type="HOGENOM" id="CLU_095975_0_0_10"/>